<reference evidence="6" key="2">
    <citation type="submission" date="2020-02" db="EMBL/GenBank/DDBJ databases">
        <authorList>
            <person name="Studholme D.J."/>
        </authorList>
    </citation>
    <scope>NUCLEOTIDE SEQUENCE</scope>
    <source>
        <strain evidence="6">00238/432</strain>
    </source>
</reference>
<sequence length="400" mass="44731">MKVNTGEPVGSGMKISDFQTKDVINITDGKRLGQISDLELDLKQGRIEAIVVPGYSRFMGLFGGGTDLIIPWRNIVKIGSDVILVKMDEMKETTYDERDREARLYDEQNNRMDRAVGLAHAGWKGTVAGIAESMVEKMEQEYGSRRQDIRAAIGPSIGDCCYEVDEAVMQHERIQLVNQKIEAACQRSGRQREDVNVIAVTKYVSLETTGAVLNHGLEHIGENRWQDAQAKWEAFGQQGTWHFIGHLQTNKVKDVIGKFRYIHSLDRLSLAKELNKKAASLGIQVETLLQVNISGEESKYGLQPEQASSFLREISSFNNLKVIGLMTMAPHEEDPELTRPVFRGLRELRDHLNGQALTAEPLTELSMGMSNDFEVAIEEGATWVRLGSILVGKEEGSQWA</sequence>
<dbReference type="InterPro" id="IPR003730">
    <property type="entry name" value="Cu_polyphenol_OxRdtase"/>
</dbReference>
<reference evidence="6" key="1">
    <citation type="journal article" date="2015" name="Genom Data">
        <title>Draft genome sequences of Phytophthora kernoviae and Phytophthora ramorum lineage EU2 from Scotland.</title>
        <authorList>
            <person name="Sambles C."/>
            <person name="Schlenzig A."/>
            <person name="O'Neill P."/>
            <person name="Grant M."/>
            <person name="Studholme D.J."/>
        </authorList>
    </citation>
    <scope>NUCLEOTIDE SEQUENCE</scope>
    <source>
        <strain evidence="6">00238/432</strain>
    </source>
</reference>
<dbReference type="AlphaFoldDB" id="A0A8J4WC45"/>
<evidence type="ECO:0000256" key="1">
    <source>
        <dbReference type="ARBA" id="ARBA00022898"/>
    </source>
</evidence>
<dbReference type="InterPro" id="IPR011033">
    <property type="entry name" value="PRC_barrel-like_sf"/>
</dbReference>
<feature type="domain" description="PRC-barrel" evidence="5">
    <location>
        <begin position="13"/>
        <end position="86"/>
    </location>
</feature>
<dbReference type="NCBIfam" id="TIGR00044">
    <property type="entry name" value="YggS family pyridoxal phosphate-dependent enzyme"/>
    <property type="match status" value="1"/>
</dbReference>
<dbReference type="GO" id="GO:0030170">
    <property type="term" value="F:pyridoxal phosphate binding"/>
    <property type="evidence" value="ECO:0007669"/>
    <property type="project" value="UniProtKB-UniRule"/>
</dbReference>
<dbReference type="CDD" id="cd16833">
    <property type="entry name" value="YfiH"/>
    <property type="match status" value="1"/>
</dbReference>
<dbReference type="SUPFAM" id="SSF51419">
    <property type="entry name" value="PLP-binding barrel"/>
    <property type="match status" value="1"/>
</dbReference>
<dbReference type="SUPFAM" id="SSF50346">
    <property type="entry name" value="PRC-barrel domain"/>
    <property type="match status" value="1"/>
</dbReference>
<evidence type="ECO:0000259" key="5">
    <source>
        <dbReference type="Pfam" id="PF05239"/>
    </source>
</evidence>
<dbReference type="InterPro" id="IPR011324">
    <property type="entry name" value="Cytotoxic_necrot_fac-like_cat"/>
</dbReference>
<comment type="function">
    <text evidence="2">Pyridoxal 5'-phosphate (PLP)-binding protein, which may be involved in intracellular homeostatic regulation of pyridoxal 5'-phosphate (PLP), the active form of vitamin B6.</text>
</comment>
<dbReference type="Pfam" id="PF02578">
    <property type="entry name" value="Cu-oxidase_4"/>
    <property type="match status" value="1"/>
</dbReference>
<comment type="similarity">
    <text evidence="2 3">Belongs to the pyridoxal phosphate-binding protein YggS/PROSC family.</text>
</comment>
<protein>
    <recommendedName>
        <fullName evidence="2">Pyridoxal phosphate homeostasis protein</fullName>
        <shortName evidence="2">PLP homeostasis protein</shortName>
    </recommendedName>
</protein>
<evidence type="ECO:0000256" key="3">
    <source>
        <dbReference type="RuleBase" id="RU004514"/>
    </source>
</evidence>
<feature type="modified residue" description="N6-(pyridoxal phosphate)lysine" evidence="2">
    <location>
        <position position="202"/>
    </location>
</feature>
<evidence type="ECO:0000259" key="4">
    <source>
        <dbReference type="Pfam" id="PF01168"/>
    </source>
</evidence>
<comment type="caution">
    <text evidence="6">The sequence shown here is derived from an EMBL/GenBank/DDBJ whole genome shotgun (WGS) entry which is preliminary data.</text>
</comment>
<dbReference type="Gene3D" id="3.20.20.10">
    <property type="entry name" value="Alanine racemase"/>
    <property type="match status" value="1"/>
</dbReference>
<gene>
    <name evidence="6" type="ORF">G195_000429</name>
</gene>
<proteinExistence type="inferred from homology"/>
<dbReference type="InterPro" id="IPR011078">
    <property type="entry name" value="PyrdxlP_homeostasis"/>
</dbReference>
<dbReference type="InterPro" id="IPR014238">
    <property type="entry name" value="Spore_YlmC/YmxH"/>
</dbReference>
<dbReference type="Pfam" id="PF05239">
    <property type="entry name" value="PRC"/>
    <property type="match status" value="1"/>
</dbReference>
<feature type="domain" description="Alanine racemase N-terminal" evidence="4">
    <location>
        <begin position="194"/>
        <end position="393"/>
    </location>
</feature>
<evidence type="ECO:0000313" key="7">
    <source>
        <dbReference type="Proteomes" id="UP000702964"/>
    </source>
</evidence>
<dbReference type="FunFam" id="3.20.20.10:FF:000018">
    <property type="entry name" value="Pyridoxal phosphate homeostasis protein"/>
    <property type="match status" value="1"/>
</dbReference>
<dbReference type="Proteomes" id="UP000702964">
    <property type="component" value="Unassembled WGS sequence"/>
</dbReference>
<dbReference type="PANTHER" id="PTHR10146">
    <property type="entry name" value="PROLINE SYNTHETASE CO-TRANSCRIBED BACTERIAL HOMOLOG PROTEIN"/>
    <property type="match status" value="1"/>
</dbReference>
<dbReference type="PROSITE" id="PS01211">
    <property type="entry name" value="UPF0001"/>
    <property type="match status" value="1"/>
</dbReference>
<dbReference type="PANTHER" id="PTHR10146:SF14">
    <property type="entry name" value="PYRIDOXAL PHOSPHATE HOMEOSTASIS PROTEIN"/>
    <property type="match status" value="1"/>
</dbReference>
<dbReference type="CDD" id="cd00635">
    <property type="entry name" value="PLPDE_III_YBL036c_like"/>
    <property type="match status" value="1"/>
</dbReference>
<evidence type="ECO:0000256" key="2">
    <source>
        <dbReference type="HAMAP-Rule" id="MF_03225"/>
    </source>
</evidence>
<organism evidence="6 7">
    <name type="scientific">Phytophthora kernoviae 00238/432</name>
    <dbReference type="NCBI Taxonomy" id="1284355"/>
    <lineage>
        <taxon>Eukaryota</taxon>
        <taxon>Sar</taxon>
        <taxon>Stramenopiles</taxon>
        <taxon>Oomycota</taxon>
        <taxon>Peronosporomycetes</taxon>
        <taxon>Peronosporales</taxon>
        <taxon>Peronosporaceae</taxon>
        <taxon>Phytophthora</taxon>
    </lineage>
</organism>
<dbReference type="NCBIfam" id="TIGR02888">
    <property type="entry name" value="spore_YlmC_YmxH"/>
    <property type="match status" value="1"/>
</dbReference>
<keyword evidence="1 2" id="KW-0663">Pyridoxal phosphate</keyword>
<dbReference type="InterPro" id="IPR001608">
    <property type="entry name" value="Ala_racemase_N"/>
</dbReference>
<dbReference type="HAMAP" id="MF_02087">
    <property type="entry name" value="PLP_homeostasis"/>
    <property type="match status" value="1"/>
</dbReference>
<dbReference type="InterPro" id="IPR027275">
    <property type="entry name" value="PRC-brl_dom"/>
</dbReference>
<accession>A0A8J4WC45</accession>
<dbReference type="Gene3D" id="2.30.30.240">
    <property type="entry name" value="PRC-barrel domain"/>
    <property type="match status" value="1"/>
</dbReference>
<evidence type="ECO:0000313" key="6">
    <source>
        <dbReference type="EMBL" id="KAF4325927.1"/>
    </source>
</evidence>
<dbReference type="SUPFAM" id="SSF64438">
    <property type="entry name" value="CNF1/YfiH-like putative cysteine hydrolases"/>
    <property type="match status" value="1"/>
</dbReference>
<dbReference type="Pfam" id="PF01168">
    <property type="entry name" value="Ala_racemase_N"/>
    <property type="match status" value="1"/>
</dbReference>
<dbReference type="EMBL" id="AOFI03000002">
    <property type="protein sequence ID" value="KAF4325927.1"/>
    <property type="molecule type" value="Genomic_DNA"/>
</dbReference>
<dbReference type="InterPro" id="IPR029066">
    <property type="entry name" value="PLP-binding_barrel"/>
</dbReference>
<name>A0A8J4WC45_9STRA</name>